<dbReference type="InterPro" id="IPR036179">
    <property type="entry name" value="Ig-like_dom_sf"/>
</dbReference>
<dbReference type="GO" id="GO:0005886">
    <property type="term" value="C:plasma membrane"/>
    <property type="evidence" value="ECO:0007669"/>
    <property type="project" value="TreeGrafter"/>
</dbReference>
<dbReference type="PANTHER" id="PTHR10075:SF101">
    <property type="entry name" value="ZWEI IG DOMAIN PROTEIN ZIG-3"/>
    <property type="match status" value="1"/>
</dbReference>
<dbReference type="Proteomes" id="UP000807504">
    <property type="component" value="Unassembled WGS sequence"/>
</dbReference>
<feature type="domain" description="Ig-like" evidence="4">
    <location>
        <begin position="213"/>
        <end position="304"/>
    </location>
</feature>
<dbReference type="InterPro" id="IPR003599">
    <property type="entry name" value="Ig_sub"/>
</dbReference>
<evidence type="ECO:0000256" key="1">
    <source>
        <dbReference type="ARBA" id="ARBA00023157"/>
    </source>
</evidence>
<evidence type="ECO:0000256" key="3">
    <source>
        <dbReference type="SAM" id="SignalP"/>
    </source>
</evidence>
<dbReference type="SUPFAM" id="SSF48726">
    <property type="entry name" value="Immunoglobulin"/>
    <property type="match status" value="6"/>
</dbReference>
<dbReference type="SMART" id="SM00409">
    <property type="entry name" value="IG"/>
    <property type="match status" value="6"/>
</dbReference>
<dbReference type="PANTHER" id="PTHR10075">
    <property type="entry name" value="BASIGIN RELATED"/>
    <property type="match status" value="1"/>
</dbReference>
<dbReference type="AlphaFoldDB" id="A0A8T0FQ77"/>
<dbReference type="PROSITE" id="PS50835">
    <property type="entry name" value="IG_LIKE"/>
    <property type="match status" value="6"/>
</dbReference>
<dbReference type="SMART" id="SM00408">
    <property type="entry name" value="IGc2"/>
    <property type="match status" value="6"/>
</dbReference>
<dbReference type="InterPro" id="IPR003598">
    <property type="entry name" value="Ig_sub2"/>
</dbReference>
<dbReference type="FunFam" id="2.60.40.10:FF:000333">
    <property type="entry name" value="Down syndrome cell adhesion molecule"/>
    <property type="match status" value="3"/>
</dbReference>
<evidence type="ECO:0000256" key="2">
    <source>
        <dbReference type="ARBA" id="ARBA00023319"/>
    </source>
</evidence>
<feature type="chain" id="PRO_5035718450" evidence="3">
    <location>
        <begin position="20"/>
        <end position="593"/>
    </location>
</feature>
<dbReference type="GO" id="GO:0007411">
    <property type="term" value="P:axon guidance"/>
    <property type="evidence" value="ECO:0007669"/>
    <property type="project" value="TreeGrafter"/>
</dbReference>
<sequence length="593" mass="63851">MIKIAKILLLWVIISVSDANEIPVIAPFYFPPGLKEGERGSAICTIKSGDRPFEFQWMKDGNIVNESSNIKIQSVLDSSFLVIEAVRSESSGNYTCIVKNSYGTDRFVATLAVTAPPVWVQEPTDALAQEGESLTIDCTASGVPSPTIKWKSGESGNDVLPSDPSASIRVTSSGSLVINRVEARMKGIYTCEADNGFGLPLQKTISISVRDPPFVAPFNFPPGLKEGEQGSATCTIRSGDRPVEFKWLKDDKEMTESSSVRMQSPGDYSILLIQSVVPESSGNYTCIVRNAYGSDRFTATLTVSAPPVWVKEPRDILAQEGDSISFDCLAEGEPKPSVKWFRGAEKSEIVSDNVIGMSISSSGSLVVSKVVYSMQDSYTCVADNGLGKPLSQTVSLSVRDAPVVAPFVFPPAFKEGERGSVICTIRSGDRPVEFNWRKDGNTLSPSSSVDIQLIKDSSILVIESVTSKSSGNYTCVVSNAFGKDQFTATLIVTAPPQWIKEPMNTISQEGENVIIDCEASGVPPPAIKWISSSTKEQVSKDASSAVRISEAGSLIINRVEASMHGSYACEADNGFGEPLRKEILISVRGELKA</sequence>
<dbReference type="InterPro" id="IPR013783">
    <property type="entry name" value="Ig-like_fold"/>
</dbReference>
<dbReference type="GO" id="GO:0030424">
    <property type="term" value="C:axon"/>
    <property type="evidence" value="ECO:0007669"/>
    <property type="project" value="TreeGrafter"/>
</dbReference>
<feature type="domain" description="Ig-like" evidence="4">
    <location>
        <begin position="116"/>
        <end position="206"/>
    </location>
</feature>
<feature type="domain" description="Ig-like" evidence="4">
    <location>
        <begin position="402"/>
        <end position="493"/>
    </location>
</feature>
<keyword evidence="2" id="KW-0393">Immunoglobulin domain</keyword>
<evidence type="ECO:0000259" key="4">
    <source>
        <dbReference type="PROSITE" id="PS50835"/>
    </source>
</evidence>
<feature type="signal peptide" evidence="3">
    <location>
        <begin position="1"/>
        <end position="19"/>
    </location>
</feature>
<reference evidence="5" key="2">
    <citation type="submission" date="2020-06" db="EMBL/GenBank/DDBJ databases">
        <authorList>
            <person name="Sheffer M."/>
        </authorList>
    </citation>
    <scope>NUCLEOTIDE SEQUENCE</scope>
</reference>
<dbReference type="GO" id="GO:0070593">
    <property type="term" value="P:dendrite self-avoidance"/>
    <property type="evidence" value="ECO:0007669"/>
    <property type="project" value="TreeGrafter"/>
</dbReference>
<dbReference type="FunFam" id="2.60.40.10:FF:000032">
    <property type="entry name" value="palladin isoform X1"/>
    <property type="match status" value="1"/>
</dbReference>
<feature type="domain" description="Ig-like" evidence="4">
    <location>
        <begin position="23"/>
        <end position="114"/>
    </location>
</feature>
<dbReference type="GO" id="GO:0007156">
    <property type="term" value="P:homophilic cell adhesion via plasma membrane adhesion molecules"/>
    <property type="evidence" value="ECO:0007669"/>
    <property type="project" value="TreeGrafter"/>
</dbReference>
<dbReference type="Pfam" id="PF07679">
    <property type="entry name" value="I-set"/>
    <property type="match status" value="3"/>
</dbReference>
<proteinExistence type="predicted"/>
<organism evidence="5 6">
    <name type="scientific">Argiope bruennichi</name>
    <name type="common">Wasp spider</name>
    <name type="synonym">Aranea bruennichi</name>
    <dbReference type="NCBI Taxonomy" id="94029"/>
    <lineage>
        <taxon>Eukaryota</taxon>
        <taxon>Metazoa</taxon>
        <taxon>Ecdysozoa</taxon>
        <taxon>Arthropoda</taxon>
        <taxon>Chelicerata</taxon>
        <taxon>Arachnida</taxon>
        <taxon>Araneae</taxon>
        <taxon>Araneomorphae</taxon>
        <taxon>Entelegynae</taxon>
        <taxon>Araneoidea</taxon>
        <taxon>Araneidae</taxon>
        <taxon>Argiope</taxon>
    </lineage>
</organism>
<dbReference type="EMBL" id="JABXBU010000003">
    <property type="protein sequence ID" value="KAF8793261.1"/>
    <property type="molecule type" value="Genomic_DNA"/>
</dbReference>
<keyword evidence="1" id="KW-1015">Disulfide bond</keyword>
<feature type="domain" description="Ig-like" evidence="4">
    <location>
        <begin position="496"/>
        <end position="586"/>
    </location>
</feature>
<evidence type="ECO:0000313" key="6">
    <source>
        <dbReference type="Proteomes" id="UP000807504"/>
    </source>
</evidence>
<reference evidence="5" key="1">
    <citation type="journal article" date="2020" name="bioRxiv">
        <title>Chromosome-level reference genome of the European wasp spider Argiope bruennichi: a resource for studies on range expansion and evolutionary adaptation.</title>
        <authorList>
            <person name="Sheffer M.M."/>
            <person name="Hoppe A."/>
            <person name="Krehenwinkel H."/>
            <person name="Uhl G."/>
            <person name="Kuss A.W."/>
            <person name="Jensen L."/>
            <person name="Jensen C."/>
            <person name="Gillespie R.G."/>
            <person name="Hoff K.J."/>
            <person name="Prost S."/>
        </authorList>
    </citation>
    <scope>NUCLEOTIDE SEQUENCE</scope>
</reference>
<keyword evidence="6" id="KW-1185">Reference proteome</keyword>
<keyword evidence="3" id="KW-0732">Signal</keyword>
<protein>
    <submittedName>
        <fullName evidence="5">Titin like protein</fullName>
    </submittedName>
</protein>
<feature type="domain" description="Ig-like" evidence="4">
    <location>
        <begin position="306"/>
        <end position="397"/>
    </location>
</feature>
<evidence type="ECO:0000313" key="5">
    <source>
        <dbReference type="EMBL" id="KAF8793261.1"/>
    </source>
</evidence>
<accession>A0A8T0FQ77</accession>
<dbReference type="Gene3D" id="2.60.40.10">
    <property type="entry name" value="Immunoglobulins"/>
    <property type="match status" value="6"/>
</dbReference>
<dbReference type="InterPro" id="IPR013098">
    <property type="entry name" value="Ig_I-set"/>
</dbReference>
<dbReference type="Pfam" id="PF13927">
    <property type="entry name" value="Ig_3"/>
    <property type="match status" value="3"/>
</dbReference>
<name>A0A8T0FQ77_ARGBR</name>
<dbReference type="InterPro" id="IPR007110">
    <property type="entry name" value="Ig-like_dom"/>
</dbReference>
<comment type="caution">
    <text evidence="5">The sequence shown here is derived from an EMBL/GenBank/DDBJ whole genome shotgun (WGS) entry which is preliminary data.</text>
</comment>
<gene>
    <name evidence="5" type="ORF">HNY73_004766</name>
</gene>
<dbReference type="GO" id="GO:0098632">
    <property type="term" value="F:cell-cell adhesion mediator activity"/>
    <property type="evidence" value="ECO:0007669"/>
    <property type="project" value="TreeGrafter"/>
</dbReference>